<dbReference type="EMBL" id="CP032869">
    <property type="protein sequence ID" value="AYL98138.1"/>
    <property type="molecule type" value="Genomic_DNA"/>
</dbReference>
<sequence length="713" mass="78536">MISTAFKVPKTCRLIVLLLLVLCTGRSNAQSIFNRKVSVNAEGVALADVLQEVSKRCEFHFSYKAQLLPQDSLVSIAVTNQTVGMVLSKLLHDKYNIREYQNYLIITEKLPGLAFLDTDITNDNNNYSVSGLVVSVRTGERLMNASVYVKAQLVSVLTDEHGYFRIKFRADNPGQISVTASKVAYQDTTINFLQSVSVRSRFSQDGYNSTIIRNNRVERTGIGRFFISAKQRIQSLNIPDFFAHRPFQVSLTPGLSSHGMFSPQVVNKFSLNVAGGYTAGVNGFEFGGLFNINKMDAKYMQVATVFNLVGGSVTGIQLAGVSNRALDTVCGMQLAGFINKGDGTVAGIQLAALNNSAHKLKGLQIGLVNIADTSMGASIGLLNIIGNGFYRLSATTNDITNTNLSLKTGRHGFYSDLLIGTNISAGNKLHSFGLGIGHDFMLSDKFYVSAEAAYQFAYTGLWDDRWFQIKTLLNLQVSKHISLLAGPVFHSYNHSGSFHLDGYKNITHVPDYPDQPADNGHQTRSWIGWEAGLAFNSVFKPMKKVVDNSRAWYLGAAITVGLGWDNPYTKVYGAELFVQRDLGEHLSGVITTGFTSFPVDKGFQPFFGNDSVNIYDVSRRMIPLKFGVRLRTGTAFYISGDVGIAFGLFNQPVFSSFDIFTKPRYRAYNAAMISAGAGFSFAGGLEAGFKFEDYGFFYKEFALRLGYRFKLSR</sequence>
<evidence type="ECO:0000313" key="3">
    <source>
        <dbReference type="Proteomes" id="UP000270046"/>
    </source>
</evidence>
<dbReference type="AlphaFoldDB" id="A0A494W3K4"/>
<evidence type="ECO:0000313" key="2">
    <source>
        <dbReference type="EMBL" id="AYL98138.1"/>
    </source>
</evidence>
<gene>
    <name evidence="2" type="ORF">HYN43_023880</name>
</gene>
<dbReference type="InterPro" id="IPR058093">
    <property type="entry name" value="LA_2272-like"/>
</dbReference>
<name>A0A494W3K4_9SPHI</name>
<dbReference type="InterPro" id="IPR008969">
    <property type="entry name" value="CarboxyPept-like_regulatory"/>
</dbReference>
<dbReference type="Proteomes" id="UP000270046">
    <property type="component" value="Chromosome"/>
</dbReference>
<protein>
    <recommendedName>
        <fullName evidence="4">Carboxypeptidase-like regulatory domain-containing protein</fullName>
    </recommendedName>
</protein>
<dbReference type="Gene3D" id="2.60.40.1120">
    <property type="entry name" value="Carboxypeptidase-like, regulatory domain"/>
    <property type="match status" value="1"/>
</dbReference>
<dbReference type="OrthoDB" id="5505971at2"/>
<feature type="chain" id="PRO_5019786656" description="Carboxypeptidase-like regulatory domain-containing protein" evidence="1">
    <location>
        <begin position="30"/>
        <end position="713"/>
    </location>
</feature>
<proteinExistence type="predicted"/>
<dbReference type="KEGG" id="muh:HYN43_023880"/>
<dbReference type="SUPFAM" id="SSF49464">
    <property type="entry name" value="Carboxypeptidase regulatory domain-like"/>
    <property type="match status" value="1"/>
</dbReference>
<dbReference type="NCBIfam" id="NF047436">
    <property type="entry name" value="LA_2272_repeat"/>
    <property type="match status" value="1"/>
</dbReference>
<evidence type="ECO:0008006" key="4">
    <source>
        <dbReference type="Google" id="ProtNLM"/>
    </source>
</evidence>
<reference evidence="2 3" key="1">
    <citation type="submission" date="2018-10" db="EMBL/GenBank/DDBJ databases">
        <title>Genome sequencing of Mucilaginibacter sp. HYN0043.</title>
        <authorList>
            <person name="Kim M."/>
            <person name="Yi H."/>
        </authorList>
    </citation>
    <scope>NUCLEOTIDE SEQUENCE [LARGE SCALE GENOMIC DNA]</scope>
    <source>
        <strain evidence="2 3">HYN0043</strain>
    </source>
</reference>
<dbReference type="RefSeq" id="WP_119406419.1">
    <property type="nucleotide sequence ID" value="NZ_CP032869.1"/>
</dbReference>
<accession>A0A494W3K4</accession>
<evidence type="ECO:0000256" key="1">
    <source>
        <dbReference type="SAM" id="SignalP"/>
    </source>
</evidence>
<feature type="signal peptide" evidence="1">
    <location>
        <begin position="1"/>
        <end position="29"/>
    </location>
</feature>
<keyword evidence="3" id="KW-1185">Reference proteome</keyword>
<organism evidence="2 3">
    <name type="scientific">Mucilaginibacter celer</name>
    <dbReference type="NCBI Taxonomy" id="2305508"/>
    <lineage>
        <taxon>Bacteria</taxon>
        <taxon>Pseudomonadati</taxon>
        <taxon>Bacteroidota</taxon>
        <taxon>Sphingobacteriia</taxon>
        <taxon>Sphingobacteriales</taxon>
        <taxon>Sphingobacteriaceae</taxon>
        <taxon>Mucilaginibacter</taxon>
    </lineage>
</organism>
<keyword evidence="1" id="KW-0732">Signal</keyword>